<dbReference type="OrthoDB" id="3828314at2759"/>
<evidence type="ECO:0000313" key="3">
    <source>
        <dbReference type="Proteomes" id="UP000016933"/>
    </source>
</evidence>
<feature type="domain" description="DUF7730" evidence="1">
    <location>
        <begin position="10"/>
        <end position="127"/>
    </location>
</feature>
<reference evidence="3" key="1">
    <citation type="journal article" date="2012" name="PLoS Genet.">
        <title>The genomes of the fungal plant pathogens Cladosporium fulvum and Dothistroma septosporum reveal adaptation to different hosts and lifestyles but also signatures of common ancestry.</title>
        <authorList>
            <person name="de Wit P.J.G.M."/>
            <person name="van der Burgt A."/>
            <person name="Oekmen B."/>
            <person name="Stergiopoulos I."/>
            <person name="Abd-Elsalam K.A."/>
            <person name="Aerts A.L."/>
            <person name="Bahkali A.H."/>
            <person name="Beenen H.G."/>
            <person name="Chettri P."/>
            <person name="Cox M.P."/>
            <person name="Datema E."/>
            <person name="de Vries R.P."/>
            <person name="Dhillon B."/>
            <person name="Ganley A.R."/>
            <person name="Griffiths S.A."/>
            <person name="Guo Y."/>
            <person name="Hamelin R.C."/>
            <person name="Henrissat B."/>
            <person name="Kabir M.S."/>
            <person name="Jashni M.K."/>
            <person name="Kema G."/>
            <person name="Klaubauf S."/>
            <person name="Lapidus A."/>
            <person name="Levasseur A."/>
            <person name="Lindquist E."/>
            <person name="Mehrabi R."/>
            <person name="Ohm R.A."/>
            <person name="Owen T.J."/>
            <person name="Salamov A."/>
            <person name="Schwelm A."/>
            <person name="Schijlen E."/>
            <person name="Sun H."/>
            <person name="van den Burg H.A."/>
            <person name="van Ham R.C.H.J."/>
            <person name="Zhang S."/>
            <person name="Goodwin S.B."/>
            <person name="Grigoriev I.V."/>
            <person name="Collemare J."/>
            <person name="Bradshaw R.E."/>
        </authorList>
    </citation>
    <scope>NUCLEOTIDE SEQUENCE [LARGE SCALE GENOMIC DNA]</scope>
    <source>
        <strain evidence="3">NZE10 / CBS 128990</strain>
    </source>
</reference>
<name>N1PG23_DOTSN</name>
<gene>
    <name evidence="2" type="ORF">DOTSEDRAFT_56107</name>
</gene>
<dbReference type="Pfam" id="PF24864">
    <property type="entry name" value="DUF7730"/>
    <property type="match status" value="1"/>
</dbReference>
<keyword evidence="3" id="KW-1185">Reference proteome</keyword>
<accession>N1PG23</accession>
<proteinExistence type="predicted"/>
<dbReference type="Proteomes" id="UP000016933">
    <property type="component" value="Unassembled WGS sequence"/>
</dbReference>
<dbReference type="InterPro" id="IPR056632">
    <property type="entry name" value="DUF7730"/>
</dbReference>
<evidence type="ECO:0000259" key="1">
    <source>
        <dbReference type="Pfam" id="PF24864"/>
    </source>
</evidence>
<organism evidence="2 3">
    <name type="scientific">Dothistroma septosporum (strain NZE10 / CBS 128990)</name>
    <name type="common">Red band needle blight fungus</name>
    <name type="synonym">Mycosphaerella pini</name>
    <dbReference type="NCBI Taxonomy" id="675120"/>
    <lineage>
        <taxon>Eukaryota</taxon>
        <taxon>Fungi</taxon>
        <taxon>Dikarya</taxon>
        <taxon>Ascomycota</taxon>
        <taxon>Pezizomycotina</taxon>
        <taxon>Dothideomycetes</taxon>
        <taxon>Dothideomycetidae</taxon>
        <taxon>Mycosphaerellales</taxon>
        <taxon>Mycosphaerellaceae</taxon>
        <taxon>Dothistroma</taxon>
    </lineage>
</organism>
<dbReference type="EMBL" id="KB446543">
    <property type="protein sequence ID" value="EME41069.1"/>
    <property type="molecule type" value="Genomic_DNA"/>
</dbReference>
<protein>
    <recommendedName>
        <fullName evidence="1">DUF7730 domain-containing protein</fullName>
    </recommendedName>
</protein>
<dbReference type="PANTHER" id="PTHR38790">
    <property type="entry name" value="2EXR DOMAIN-CONTAINING PROTEIN-RELATED"/>
    <property type="match status" value="1"/>
</dbReference>
<evidence type="ECO:0000313" key="2">
    <source>
        <dbReference type="EMBL" id="EME41069.1"/>
    </source>
</evidence>
<dbReference type="OMA" id="FTVEMTH"/>
<sequence>MASGTRPKTMLDALPREFRDKIYRLVLVGKAPIDNSDAILAAKRHSISKWRALREGKAPPPPPNDTVNGQYPRLQPALLATCRQIFCETYPIYYAENTFAVELATQIDPFLQNLHPAVMKVINPIRVLAPPMRSLPQLHFFFETLTADVEFAAYARRFSALPVEVEGEGTVYVPEREMRDFEEVQVTKMIDGGNGSYLGKAYVVRRKP</sequence>
<dbReference type="eggNOG" id="ENOG502T2CE">
    <property type="taxonomic scope" value="Eukaryota"/>
</dbReference>
<reference evidence="2 3" key="2">
    <citation type="journal article" date="2012" name="PLoS Pathog.">
        <title>Diverse lifestyles and strategies of plant pathogenesis encoded in the genomes of eighteen Dothideomycetes fungi.</title>
        <authorList>
            <person name="Ohm R.A."/>
            <person name="Feau N."/>
            <person name="Henrissat B."/>
            <person name="Schoch C.L."/>
            <person name="Horwitz B.A."/>
            <person name="Barry K.W."/>
            <person name="Condon B.J."/>
            <person name="Copeland A.C."/>
            <person name="Dhillon B."/>
            <person name="Glaser F."/>
            <person name="Hesse C.N."/>
            <person name="Kosti I."/>
            <person name="LaButti K."/>
            <person name="Lindquist E.A."/>
            <person name="Lucas S."/>
            <person name="Salamov A.A."/>
            <person name="Bradshaw R.E."/>
            <person name="Ciuffetti L."/>
            <person name="Hamelin R.C."/>
            <person name="Kema G.H.J."/>
            <person name="Lawrence C."/>
            <person name="Scott J.A."/>
            <person name="Spatafora J.W."/>
            <person name="Turgeon B.G."/>
            <person name="de Wit P.J.G.M."/>
            <person name="Zhong S."/>
            <person name="Goodwin S.B."/>
            <person name="Grigoriev I.V."/>
        </authorList>
    </citation>
    <scope>NUCLEOTIDE SEQUENCE [LARGE SCALE GENOMIC DNA]</scope>
    <source>
        <strain evidence="3">NZE10 / CBS 128990</strain>
    </source>
</reference>
<dbReference type="HOGENOM" id="CLU_1320870_0_0_1"/>
<dbReference type="AlphaFoldDB" id="N1PG23"/>